<dbReference type="Proteomes" id="UP000225277">
    <property type="component" value="Unassembled WGS sequence"/>
</dbReference>
<dbReference type="Gene3D" id="3.40.190.10">
    <property type="entry name" value="Periplasmic binding protein-like II"/>
    <property type="match status" value="1"/>
</dbReference>
<dbReference type="AlphaFoldDB" id="A0A2D3V4D2"/>
<evidence type="ECO:0000313" key="2">
    <source>
        <dbReference type="Proteomes" id="UP000225277"/>
    </source>
</evidence>
<keyword evidence="2" id="KW-1185">Reference proteome</keyword>
<proteinExistence type="predicted"/>
<sequence length="49" mass="5668">MRIKSRPTRISTPKVSGRRSWSSCWLAEKKLDVIVHCLKDMPASLPQSW</sequence>
<dbReference type="RefSeq" id="XP_023624237.1">
    <property type="nucleotide sequence ID" value="XM_023768469.1"/>
</dbReference>
<dbReference type="GeneID" id="35598385"/>
<protein>
    <recommendedName>
        <fullName evidence="3">Hydroxymethylbilane synthase</fullName>
    </recommendedName>
</protein>
<organism evidence="1 2">
    <name type="scientific">Ramularia collo-cygni</name>
    <dbReference type="NCBI Taxonomy" id="112498"/>
    <lineage>
        <taxon>Eukaryota</taxon>
        <taxon>Fungi</taxon>
        <taxon>Dikarya</taxon>
        <taxon>Ascomycota</taxon>
        <taxon>Pezizomycotina</taxon>
        <taxon>Dothideomycetes</taxon>
        <taxon>Dothideomycetidae</taxon>
        <taxon>Mycosphaerellales</taxon>
        <taxon>Mycosphaerellaceae</taxon>
        <taxon>Ramularia</taxon>
    </lineage>
</organism>
<name>A0A2D3V4D2_9PEZI</name>
<reference evidence="1 2" key="1">
    <citation type="submission" date="2016-03" db="EMBL/GenBank/DDBJ databases">
        <authorList>
            <person name="Ploux O."/>
        </authorList>
    </citation>
    <scope>NUCLEOTIDE SEQUENCE [LARGE SCALE GENOMIC DNA]</scope>
    <source>
        <strain evidence="1 2">URUG2</strain>
    </source>
</reference>
<evidence type="ECO:0008006" key="3">
    <source>
        <dbReference type="Google" id="ProtNLM"/>
    </source>
</evidence>
<gene>
    <name evidence="1" type="ORF">RCC_03178</name>
</gene>
<dbReference type="OrthoDB" id="564646at2759"/>
<dbReference type="EMBL" id="FJUY01000004">
    <property type="protein sequence ID" value="CZT17344.1"/>
    <property type="molecule type" value="Genomic_DNA"/>
</dbReference>
<evidence type="ECO:0000313" key="1">
    <source>
        <dbReference type="EMBL" id="CZT17344.1"/>
    </source>
</evidence>
<accession>A0A2D3V4D2</accession>